<dbReference type="GeneID" id="87886834"/>
<dbReference type="EMBL" id="JAUDZG010000005">
    <property type="protein sequence ID" value="KAK3304672.1"/>
    <property type="molecule type" value="Genomic_DNA"/>
</dbReference>
<gene>
    <name evidence="1" type="ORF">B0T15DRAFT_512800</name>
</gene>
<comment type="caution">
    <text evidence="1">The sequence shown here is derived from an EMBL/GenBank/DDBJ whole genome shotgun (WGS) entry which is preliminary data.</text>
</comment>
<evidence type="ECO:0000313" key="2">
    <source>
        <dbReference type="Proteomes" id="UP001273166"/>
    </source>
</evidence>
<sequence length="171" mass="18429">MAHMANPALTALSASARAWCSRDIDGCDRCNGQMLKCAYPVWYRSESSPARTAALSSFTIHATADPFPVTLPTLLCPCTKDVACKARRFCMSTCRGSSAELYYDVCSHGVLRHSELPLAQPAVAWVARTFQAALDGPALAGSTVLVALWLGVVERPQWWIEASGPGLEGLR</sequence>
<dbReference type="Proteomes" id="UP001273166">
    <property type="component" value="Unassembled WGS sequence"/>
</dbReference>
<organism evidence="1 2">
    <name type="scientific">Chaetomium strumarium</name>
    <dbReference type="NCBI Taxonomy" id="1170767"/>
    <lineage>
        <taxon>Eukaryota</taxon>
        <taxon>Fungi</taxon>
        <taxon>Dikarya</taxon>
        <taxon>Ascomycota</taxon>
        <taxon>Pezizomycotina</taxon>
        <taxon>Sordariomycetes</taxon>
        <taxon>Sordariomycetidae</taxon>
        <taxon>Sordariales</taxon>
        <taxon>Chaetomiaceae</taxon>
        <taxon>Chaetomium</taxon>
    </lineage>
</organism>
<accession>A0AAJ0GR77</accession>
<reference evidence="1" key="2">
    <citation type="submission" date="2023-06" db="EMBL/GenBank/DDBJ databases">
        <authorList>
            <consortium name="Lawrence Berkeley National Laboratory"/>
            <person name="Mondo S.J."/>
            <person name="Hensen N."/>
            <person name="Bonometti L."/>
            <person name="Westerberg I."/>
            <person name="Brannstrom I.O."/>
            <person name="Guillou S."/>
            <person name="Cros-Aarteil S."/>
            <person name="Calhoun S."/>
            <person name="Haridas S."/>
            <person name="Kuo A."/>
            <person name="Pangilinan J."/>
            <person name="Riley R."/>
            <person name="Labutti K."/>
            <person name="Andreopoulos B."/>
            <person name="Lipzen A."/>
            <person name="Chen C."/>
            <person name="Yanf M."/>
            <person name="Daum C."/>
            <person name="Ng V."/>
            <person name="Clum A."/>
            <person name="Steindorff A."/>
            <person name="Ohm R."/>
            <person name="Martin F."/>
            <person name="Silar P."/>
            <person name="Natvig D."/>
            <person name="Lalanne C."/>
            <person name="Gautier V."/>
            <person name="Ament-Velasquez S.L."/>
            <person name="Kruys A."/>
            <person name="Hutchinson M.I."/>
            <person name="Powell A.J."/>
            <person name="Barry K."/>
            <person name="Miller A.N."/>
            <person name="Grigoriev I.V."/>
            <person name="Debuchy R."/>
            <person name="Gladieux P."/>
            <person name="Thoren M.H."/>
            <person name="Johannesson H."/>
        </authorList>
    </citation>
    <scope>NUCLEOTIDE SEQUENCE</scope>
    <source>
        <strain evidence="1">CBS 333.67</strain>
    </source>
</reference>
<dbReference type="RefSeq" id="XP_062720452.1">
    <property type="nucleotide sequence ID" value="XM_062868005.1"/>
</dbReference>
<evidence type="ECO:0000313" key="1">
    <source>
        <dbReference type="EMBL" id="KAK3304672.1"/>
    </source>
</evidence>
<dbReference type="AlphaFoldDB" id="A0AAJ0GR77"/>
<name>A0AAJ0GR77_9PEZI</name>
<protein>
    <submittedName>
        <fullName evidence="1">Uncharacterized protein</fullName>
    </submittedName>
</protein>
<reference evidence="1" key="1">
    <citation type="journal article" date="2023" name="Mol. Phylogenet. Evol.">
        <title>Genome-scale phylogeny and comparative genomics of the fungal order Sordariales.</title>
        <authorList>
            <person name="Hensen N."/>
            <person name="Bonometti L."/>
            <person name="Westerberg I."/>
            <person name="Brannstrom I.O."/>
            <person name="Guillou S."/>
            <person name="Cros-Aarteil S."/>
            <person name="Calhoun S."/>
            <person name="Haridas S."/>
            <person name="Kuo A."/>
            <person name="Mondo S."/>
            <person name="Pangilinan J."/>
            <person name="Riley R."/>
            <person name="LaButti K."/>
            <person name="Andreopoulos B."/>
            <person name="Lipzen A."/>
            <person name="Chen C."/>
            <person name="Yan M."/>
            <person name="Daum C."/>
            <person name="Ng V."/>
            <person name="Clum A."/>
            <person name="Steindorff A."/>
            <person name="Ohm R.A."/>
            <person name="Martin F."/>
            <person name="Silar P."/>
            <person name="Natvig D.O."/>
            <person name="Lalanne C."/>
            <person name="Gautier V."/>
            <person name="Ament-Velasquez S.L."/>
            <person name="Kruys A."/>
            <person name="Hutchinson M.I."/>
            <person name="Powell A.J."/>
            <person name="Barry K."/>
            <person name="Miller A.N."/>
            <person name="Grigoriev I.V."/>
            <person name="Debuchy R."/>
            <person name="Gladieux P."/>
            <person name="Hiltunen Thoren M."/>
            <person name="Johannesson H."/>
        </authorList>
    </citation>
    <scope>NUCLEOTIDE SEQUENCE</scope>
    <source>
        <strain evidence="1">CBS 333.67</strain>
    </source>
</reference>
<keyword evidence="2" id="KW-1185">Reference proteome</keyword>
<proteinExistence type="predicted"/>